<feature type="transmembrane region" description="Helical" evidence="6">
    <location>
        <begin position="306"/>
        <end position="335"/>
    </location>
</feature>
<dbReference type="InterPro" id="IPR002293">
    <property type="entry name" value="AA/rel_permease1"/>
</dbReference>
<name>A0A483BIH6_OENOE</name>
<proteinExistence type="predicted"/>
<evidence type="ECO:0000256" key="1">
    <source>
        <dbReference type="ARBA" id="ARBA00004141"/>
    </source>
</evidence>
<protein>
    <submittedName>
        <fullName evidence="7 8">Amino acid permease</fullName>
    </submittedName>
</protein>
<dbReference type="GO" id="GO:0015171">
    <property type="term" value="F:amino acid transmembrane transporter activity"/>
    <property type="evidence" value="ECO:0007669"/>
    <property type="project" value="TreeGrafter"/>
</dbReference>
<feature type="transmembrane region" description="Helical" evidence="6">
    <location>
        <begin position="441"/>
        <end position="461"/>
    </location>
</feature>
<feature type="transmembrane region" description="Helical" evidence="6">
    <location>
        <begin position="262"/>
        <end position="286"/>
    </location>
</feature>
<dbReference type="Gene3D" id="1.20.1740.10">
    <property type="entry name" value="Amino acid/polyamine transporter I"/>
    <property type="match status" value="1"/>
</dbReference>
<evidence type="ECO:0000313" key="10">
    <source>
        <dbReference type="Proteomes" id="UP001281024"/>
    </source>
</evidence>
<dbReference type="Pfam" id="PF13520">
    <property type="entry name" value="AA_permease_2"/>
    <property type="match status" value="1"/>
</dbReference>
<feature type="transmembrane region" description="Helical" evidence="6">
    <location>
        <begin position="32"/>
        <end position="48"/>
    </location>
</feature>
<dbReference type="RefSeq" id="WP_071420068.1">
    <property type="nucleotide sequence ID" value="NZ_LR031358.1"/>
</dbReference>
<accession>A0A483BIH6</accession>
<evidence type="ECO:0000313" key="9">
    <source>
        <dbReference type="Proteomes" id="UP000294726"/>
    </source>
</evidence>
<dbReference type="EMBL" id="WERV01000001">
    <property type="protein sequence ID" value="MDV7714291.1"/>
    <property type="molecule type" value="Genomic_DNA"/>
</dbReference>
<feature type="transmembrane region" description="Helical" evidence="6">
    <location>
        <begin position="155"/>
        <end position="177"/>
    </location>
</feature>
<feature type="transmembrane region" description="Helical" evidence="6">
    <location>
        <begin position="184"/>
        <end position="204"/>
    </location>
</feature>
<reference evidence="7" key="2">
    <citation type="submission" date="2019-10" db="EMBL/GenBank/DDBJ databases">
        <title>Malate fermentation in French cider.</title>
        <authorList>
            <person name="Cousin F.J."/>
            <person name="Medina Fernandez S."/>
            <person name="Misery B."/>
            <person name="Laplace J.-M."/>
            <person name="Cretenet M."/>
        </authorList>
    </citation>
    <scope>NUCLEOTIDE SEQUENCE</scope>
    <source>
        <strain evidence="7">UCMA15129</strain>
    </source>
</reference>
<dbReference type="Proteomes" id="UP000294726">
    <property type="component" value="Chromosome"/>
</dbReference>
<feature type="transmembrane region" description="Helical" evidence="6">
    <location>
        <begin position="383"/>
        <end position="402"/>
    </location>
</feature>
<evidence type="ECO:0000256" key="4">
    <source>
        <dbReference type="ARBA" id="ARBA00022989"/>
    </source>
</evidence>
<feature type="transmembrane region" description="Helical" evidence="6">
    <location>
        <begin position="92"/>
        <end position="109"/>
    </location>
</feature>
<gene>
    <name evidence="8" type="primary">yfnA</name>
    <name evidence="7" type="ORF">GA838_00650</name>
    <name evidence="8" type="ORF">OENI_1653</name>
</gene>
<dbReference type="PANTHER" id="PTHR43243:SF4">
    <property type="entry name" value="CATIONIC AMINO ACID TRANSPORTER 4"/>
    <property type="match status" value="1"/>
</dbReference>
<feature type="transmembrane region" description="Helical" evidence="6">
    <location>
        <begin position="60"/>
        <end position="80"/>
    </location>
</feature>
<keyword evidence="5 6" id="KW-0472">Membrane</keyword>
<dbReference type="GO" id="GO:0016020">
    <property type="term" value="C:membrane"/>
    <property type="evidence" value="ECO:0007669"/>
    <property type="project" value="UniProtKB-SubCell"/>
</dbReference>
<feature type="transmembrane region" description="Helical" evidence="6">
    <location>
        <begin position="224"/>
        <end position="241"/>
    </location>
</feature>
<feature type="transmembrane region" description="Helical" evidence="6">
    <location>
        <begin position="356"/>
        <end position="377"/>
    </location>
</feature>
<organism evidence="7 10">
    <name type="scientific">Oenococcus oeni</name>
    <name type="common">Leuconostoc oenos</name>
    <dbReference type="NCBI Taxonomy" id="1247"/>
    <lineage>
        <taxon>Bacteria</taxon>
        <taxon>Bacillati</taxon>
        <taxon>Bacillota</taxon>
        <taxon>Bacilli</taxon>
        <taxon>Lactobacillales</taxon>
        <taxon>Lactobacillaceae</taxon>
        <taxon>Oenococcus</taxon>
    </lineage>
</organism>
<comment type="subcellular location">
    <subcellularLocation>
        <location evidence="1">Membrane</location>
        <topology evidence="1">Multi-pass membrane protein</topology>
    </subcellularLocation>
</comment>
<evidence type="ECO:0000313" key="7">
    <source>
        <dbReference type="EMBL" id="MDV7714291.1"/>
    </source>
</evidence>
<dbReference type="PANTHER" id="PTHR43243">
    <property type="entry name" value="INNER MEMBRANE TRANSPORTER YGJI-RELATED"/>
    <property type="match status" value="1"/>
</dbReference>
<sequence>MGLLKLAFRRSSIKQFTEADAHLKKVLDTKDLVALGIGTVIGTGIFILPGTEAATHAGPAVAISFLLAAIISGISGMAYSEFASALPVAGSAYSYGSVIFGQVVGWFLGWSLILEYFLATSAVSVGFSSYLAGLLQTDHISGFNSVLAGPMEGGIINLPAVVLLLVILGIQIIGLSTTRWVENVFVAIKLAILAIFIIVGLFFIKSNNYVPFYPKEFQTGAFGLSGIWMATSGIFFAFIGFDTLAAHTAEVKNPKKQVARGIIYTVIVAAVLYTLFAIVLTGMVNYTKLNVSDPASFAFTFVGQKGLASVIGIGSMIGMFTGVLALVFASSRLIYSFGRDGLLPNFIGKISGSQHVPFNALLIAGVVEIILAGFVPLSYLASLINAGTLAAFTFVNFGIIPLRHRTDLPNENGFRVPGYPIIPIIGGLTSFFFITQLETKTLVMFGVWTLVGLLIYFTYGVRHSMVKESKFDQSIIKENNA</sequence>
<dbReference type="AlphaFoldDB" id="A0A483BIH6"/>
<dbReference type="Proteomes" id="UP001281024">
    <property type="component" value="Unassembled WGS sequence"/>
</dbReference>
<dbReference type="EMBL" id="LR031358">
    <property type="protein sequence ID" value="VDB99000.1"/>
    <property type="molecule type" value="Genomic_DNA"/>
</dbReference>
<evidence type="ECO:0000256" key="3">
    <source>
        <dbReference type="ARBA" id="ARBA00022692"/>
    </source>
</evidence>
<reference evidence="8 9" key="1">
    <citation type="submission" date="2018-08" db="EMBL/GenBank/DDBJ databases">
        <authorList>
            <person name="Lorentzen P. G. S. M."/>
        </authorList>
    </citation>
    <scope>NUCLEOTIDE SEQUENCE [LARGE SCALE GENOMIC DNA]</scope>
    <source>
        <strain evidence="8 9">CRBO_1381</strain>
    </source>
</reference>
<evidence type="ECO:0000256" key="2">
    <source>
        <dbReference type="ARBA" id="ARBA00022448"/>
    </source>
</evidence>
<evidence type="ECO:0000256" key="5">
    <source>
        <dbReference type="ARBA" id="ARBA00023136"/>
    </source>
</evidence>
<evidence type="ECO:0000313" key="8">
    <source>
        <dbReference type="EMBL" id="VDB99000.1"/>
    </source>
</evidence>
<feature type="transmembrane region" description="Helical" evidence="6">
    <location>
        <begin position="414"/>
        <end position="435"/>
    </location>
</feature>
<dbReference type="PIRSF" id="PIRSF006060">
    <property type="entry name" value="AA_transporter"/>
    <property type="match status" value="1"/>
</dbReference>
<evidence type="ECO:0000256" key="6">
    <source>
        <dbReference type="SAM" id="Phobius"/>
    </source>
</evidence>
<keyword evidence="3 6" id="KW-0812">Transmembrane</keyword>
<keyword evidence="4 6" id="KW-1133">Transmembrane helix</keyword>
<keyword evidence="2" id="KW-0813">Transport</keyword>